<comment type="caution">
    <text evidence="1">The sequence shown here is derived from an EMBL/GenBank/DDBJ whole genome shotgun (WGS) entry which is preliminary data.</text>
</comment>
<evidence type="ECO:0000313" key="2">
    <source>
        <dbReference type="Proteomes" id="UP000230750"/>
    </source>
</evidence>
<gene>
    <name evidence="1" type="ORF">BSL78_23669</name>
</gene>
<dbReference type="EMBL" id="MRZV01001233">
    <property type="protein sequence ID" value="PIK39495.1"/>
    <property type="molecule type" value="Genomic_DNA"/>
</dbReference>
<accession>A0A2G8JUX0</accession>
<protein>
    <submittedName>
        <fullName evidence="1">Uncharacterized protein</fullName>
    </submittedName>
</protein>
<sequence length="226" mass="26246">MLKVDVLQNSRRCKRNTKNEDGDEYEDGDLKEIDPLIDRFLKSQLKIETPKGERKEMSAASFFDSDEWKNTNRILFVGDLLAGETPIIKQANSMCSQEDFDETLFIVDIKKLNFKADFVNEIHKQLPPNSKYSPDDVYEMLSFEKCLLIFDIGGEQLDLPKPPDSEKDTIADRFTICDILFKNINDCLRVWITSKPSISSYHFKNYTKIYLQKIKEHGSQRSITNI</sequence>
<organism evidence="1 2">
    <name type="scientific">Stichopus japonicus</name>
    <name type="common">Sea cucumber</name>
    <dbReference type="NCBI Taxonomy" id="307972"/>
    <lineage>
        <taxon>Eukaryota</taxon>
        <taxon>Metazoa</taxon>
        <taxon>Echinodermata</taxon>
        <taxon>Eleutherozoa</taxon>
        <taxon>Echinozoa</taxon>
        <taxon>Holothuroidea</taxon>
        <taxon>Aspidochirotacea</taxon>
        <taxon>Aspidochirotida</taxon>
        <taxon>Stichopodidae</taxon>
        <taxon>Apostichopus</taxon>
    </lineage>
</organism>
<name>A0A2G8JUX0_STIJA</name>
<evidence type="ECO:0000313" key="1">
    <source>
        <dbReference type="EMBL" id="PIK39495.1"/>
    </source>
</evidence>
<dbReference type="AlphaFoldDB" id="A0A2G8JUX0"/>
<reference evidence="1 2" key="1">
    <citation type="journal article" date="2017" name="PLoS Biol.">
        <title>The sea cucumber genome provides insights into morphological evolution and visceral regeneration.</title>
        <authorList>
            <person name="Zhang X."/>
            <person name="Sun L."/>
            <person name="Yuan J."/>
            <person name="Sun Y."/>
            <person name="Gao Y."/>
            <person name="Zhang L."/>
            <person name="Li S."/>
            <person name="Dai H."/>
            <person name="Hamel J.F."/>
            <person name="Liu C."/>
            <person name="Yu Y."/>
            <person name="Liu S."/>
            <person name="Lin W."/>
            <person name="Guo K."/>
            <person name="Jin S."/>
            <person name="Xu P."/>
            <person name="Storey K.B."/>
            <person name="Huan P."/>
            <person name="Zhang T."/>
            <person name="Zhou Y."/>
            <person name="Zhang J."/>
            <person name="Lin C."/>
            <person name="Li X."/>
            <person name="Xing L."/>
            <person name="Huo D."/>
            <person name="Sun M."/>
            <person name="Wang L."/>
            <person name="Mercier A."/>
            <person name="Li F."/>
            <person name="Yang H."/>
            <person name="Xiang J."/>
        </authorList>
    </citation>
    <scope>NUCLEOTIDE SEQUENCE [LARGE SCALE GENOMIC DNA]</scope>
    <source>
        <strain evidence="1">Shaxun</strain>
        <tissue evidence="1">Muscle</tissue>
    </source>
</reference>
<keyword evidence="2" id="KW-1185">Reference proteome</keyword>
<dbReference type="Proteomes" id="UP000230750">
    <property type="component" value="Unassembled WGS sequence"/>
</dbReference>
<proteinExistence type="predicted"/>